<accession>A0A0F9N8L0</accession>
<evidence type="ECO:0000313" key="1">
    <source>
        <dbReference type="EMBL" id="KKN08217.1"/>
    </source>
</evidence>
<reference evidence="1" key="1">
    <citation type="journal article" date="2015" name="Nature">
        <title>Complex archaea that bridge the gap between prokaryotes and eukaryotes.</title>
        <authorList>
            <person name="Spang A."/>
            <person name="Saw J.H."/>
            <person name="Jorgensen S.L."/>
            <person name="Zaremba-Niedzwiedzka K."/>
            <person name="Martijn J."/>
            <person name="Lind A.E."/>
            <person name="van Eijk R."/>
            <person name="Schleper C."/>
            <person name="Guy L."/>
            <person name="Ettema T.J."/>
        </authorList>
    </citation>
    <scope>NUCLEOTIDE SEQUENCE</scope>
</reference>
<sequence>MITFRKITKARIKEKSLRKKGEIIEVLLSDEGAAVNIKERIKILEINKNLFSKEEFSHIKVLLKKSIRILYSSEQNNETPTLIHSDYIKCSQCGWENTGTRVYCDECEAKLTLDNVIYDFDKRIQIKQDSVSYIREGIKTRNGGIAYGCPACGWSYNDYTIDFCELCGEDLHKHDIPKSEYRLKFQQKKLNEENFMNHTGREIHWLYGDYQGN</sequence>
<dbReference type="EMBL" id="LAZR01004480">
    <property type="protein sequence ID" value="KKN08217.1"/>
    <property type="molecule type" value="Genomic_DNA"/>
</dbReference>
<name>A0A0F9N8L0_9ZZZZ</name>
<organism evidence="1">
    <name type="scientific">marine sediment metagenome</name>
    <dbReference type="NCBI Taxonomy" id="412755"/>
    <lineage>
        <taxon>unclassified sequences</taxon>
        <taxon>metagenomes</taxon>
        <taxon>ecological metagenomes</taxon>
    </lineage>
</organism>
<gene>
    <name evidence="1" type="ORF">LCGC14_1058900</name>
</gene>
<protein>
    <submittedName>
        <fullName evidence="1">Uncharacterized protein</fullName>
    </submittedName>
</protein>
<comment type="caution">
    <text evidence="1">The sequence shown here is derived from an EMBL/GenBank/DDBJ whole genome shotgun (WGS) entry which is preliminary data.</text>
</comment>
<dbReference type="AlphaFoldDB" id="A0A0F9N8L0"/>
<proteinExistence type="predicted"/>